<dbReference type="PROSITE" id="PS51318">
    <property type="entry name" value="TAT"/>
    <property type="match status" value="1"/>
</dbReference>
<dbReference type="Pfam" id="PF24152">
    <property type="entry name" value="DUF7405"/>
    <property type="match status" value="2"/>
</dbReference>
<dbReference type="InterPro" id="IPR006311">
    <property type="entry name" value="TAT_signal"/>
</dbReference>
<proteinExistence type="predicted"/>
<accession>A0A3E0HK98</accession>
<dbReference type="RefSeq" id="WP_211353088.1">
    <property type="nucleotide sequence ID" value="NZ_CP144375.1"/>
</dbReference>
<comment type="caution">
    <text evidence="1">The sequence shown here is derived from an EMBL/GenBank/DDBJ whole genome shotgun (WGS) entry which is preliminary data.</text>
</comment>
<gene>
    <name evidence="1" type="ORF">BCF44_10657</name>
</gene>
<protein>
    <recommendedName>
        <fullName evidence="3">Dyp-type peroxidase family</fullName>
    </recommendedName>
</protein>
<evidence type="ECO:0008006" key="3">
    <source>
        <dbReference type="Google" id="ProtNLM"/>
    </source>
</evidence>
<dbReference type="InterPro" id="IPR055828">
    <property type="entry name" value="DUF7405"/>
</dbReference>
<evidence type="ECO:0000313" key="1">
    <source>
        <dbReference type="EMBL" id="REH46893.1"/>
    </source>
</evidence>
<keyword evidence="2" id="KW-1185">Reference proteome</keyword>
<organism evidence="1 2">
    <name type="scientific">Kutzneria buriramensis</name>
    <dbReference type="NCBI Taxonomy" id="1045776"/>
    <lineage>
        <taxon>Bacteria</taxon>
        <taxon>Bacillati</taxon>
        <taxon>Actinomycetota</taxon>
        <taxon>Actinomycetes</taxon>
        <taxon>Pseudonocardiales</taxon>
        <taxon>Pseudonocardiaceae</taxon>
        <taxon>Kutzneria</taxon>
    </lineage>
</organism>
<evidence type="ECO:0000313" key="2">
    <source>
        <dbReference type="Proteomes" id="UP000256269"/>
    </source>
</evidence>
<dbReference type="EMBL" id="QUNO01000006">
    <property type="protein sequence ID" value="REH46893.1"/>
    <property type="molecule type" value="Genomic_DNA"/>
</dbReference>
<sequence length="550" mass="59318">MPLNDFKGPRLSRRGALRAGFGLAVATQLAMIEQVAVTPVRAAAATAGGSSSFPNIQFDIGDFIAPPLTLNDGAGKVTAQFGPVFTYFVPAVLTRTPTSNDQQVLSDALDTIESCYDFSPSGIFVFVSYGVPYFNLLPGGINGDLVQTFMPQLRSGQNPDGTTNALAEAVPMPTDVIGGLVGGPHAPVPNVTKDRFNVNVAIEQNHMLFHMRSDSVSNLNDVLAWLKGSNSLAGSSVPSPHFRGLISFQTTRVQFVQRGLPRQMADSHHFEYASRINPDSPMWMGFLDQQTDSAGPAQICTFAGNDSAQLTDASSGDYFDDGGIQHLSHDIEDLFQFYALPNQDPRHADGEDAQERQMYMFRSNQIATANGLPAPFNANDPFTNGGCPAYVTNKFQGPNDARLNAQNAGGQFNPNSPASVQQTQSFTGLGRIGHESALQRNSRAADGTPLHIRVDGPGLSSLDVPAFQTFPGGTTVAAGSMQPKLEFSAFMPTAESFRRMRVAVAAQDLQVQFKVDPDDNGLERFITATRRQNFLVPPRCVRSFPLTEFT</sequence>
<reference evidence="1 2" key="1">
    <citation type="submission" date="2018-08" db="EMBL/GenBank/DDBJ databases">
        <title>Genomic Encyclopedia of Archaeal and Bacterial Type Strains, Phase II (KMG-II): from individual species to whole genera.</title>
        <authorList>
            <person name="Goeker M."/>
        </authorList>
    </citation>
    <scope>NUCLEOTIDE SEQUENCE [LARGE SCALE GENOMIC DNA]</scope>
    <source>
        <strain evidence="1 2">DSM 45791</strain>
    </source>
</reference>
<name>A0A3E0HK98_9PSEU</name>
<dbReference type="AlphaFoldDB" id="A0A3E0HK98"/>
<dbReference type="Proteomes" id="UP000256269">
    <property type="component" value="Unassembled WGS sequence"/>
</dbReference>